<dbReference type="AlphaFoldDB" id="A0A2N5DTC3"/>
<comment type="caution">
    <text evidence="1">The sequence shown here is derived from an EMBL/GenBank/DDBJ whole genome shotgun (WGS) entry which is preliminary data.</text>
</comment>
<protein>
    <submittedName>
        <fullName evidence="1">Uncharacterized protein</fullName>
    </submittedName>
</protein>
<reference evidence="1 2" key="1">
    <citation type="submission" date="2017-12" db="EMBL/GenBank/DDBJ databases">
        <title>Characterization of six clinical isolates of Enterochimera gen. nov., a novel genus of the Yersiniaciae family and the three species Enterochimera arupensis sp. nov., Enterochimera coloradensis sp. nov, and Enterochimera californica sp. nov.</title>
        <authorList>
            <person name="Rossi A."/>
            <person name="Fisher M."/>
        </authorList>
    </citation>
    <scope>NUCLEOTIDE SEQUENCE [LARGE SCALE GENOMIC DNA]</scope>
    <source>
        <strain evidence="2">2016-Iso4</strain>
    </source>
</reference>
<evidence type="ECO:0000313" key="1">
    <source>
        <dbReference type="EMBL" id="PLR29675.1"/>
    </source>
</evidence>
<evidence type="ECO:0000313" key="2">
    <source>
        <dbReference type="Proteomes" id="UP000234503"/>
    </source>
</evidence>
<sequence length="86" mass="9372">MLRTPRGGVIHCQGRKGAPREFCTNLSTENVNKIGGVAGDMFITWQEAVGYPGVIPDERPISSGLPPVGSVKQSSHMHLRLFEVVR</sequence>
<name>A0A2N5DTC3_9GAMM</name>
<proteinExistence type="predicted"/>
<dbReference type="EMBL" id="PJZH01000042">
    <property type="protein sequence ID" value="PLR29675.1"/>
    <property type="molecule type" value="Genomic_DNA"/>
</dbReference>
<keyword evidence="2" id="KW-1185">Reference proteome</keyword>
<organism evidence="1 2">
    <name type="scientific">Chimaeribacter coloradensis</name>
    <dbReference type="NCBI Taxonomy" id="2060068"/>
    <lineage>
        <taxon>Bacteria</taxon>
        <taxon>Pseudomonadati</taxon>
        <taxon>Pseudomonadota</taxon>
        <taxon>Gammaproteobacteria</taxon>
        <taxon>Enterobacterales</taxon>
        <taxon>Yersiniaceae</taxon>
        <taxon>Chimaeribacter</taxon>
    </lineage>
</organism>
<dbReference type="Proteomes" id="UP000234503">
    <property type="component" value="Unassembled WGS sequence"/>
</dbReference>
<dbReference type="OrthoDB" id="6479100at2"/>
<accession>A0A2N5DTC3</accession>
<gene>
    <name evidence="1" type="ORF">CYR32_20260</name>
</gene>